<feature type="transmembrane region" description="Helical" evidence="10">
    <location>
        <begin position="132"/>
        <end position="150"/>
    </location>
</feature>
<comment type="function">
    <text evidence="8 10 11">Involved in peptidoglycan biosynthesis. Transports lipid-linked peptidoglycan precursors from the inner to the outer leaflet of the cytoplasmic membrane.</text>
</comment>
<feature type="transmembrane region" description="Helical" evidence="10">
    <location>
        <begin position="436"/>
        <end position="455"/>
    </location>
</feature>
<keyword evidence="7 10" id="KW-0472">Membrane</keyword>
<dbReference type="Proteomes" id="UP000241762">
    <property type="component" value="Chromosome"/>
</dbReference>
<evidence type="ECO:0000313" key="12">
    <source>
        <dbReference type="EMBL" id="AVP87005.1"/>
    </source>
</evidence>
<feature type="transmembrane region" description="Helical" evidence="10">
    <location>
        <begin position="272"/>
        <end position="291"/>
    </location>
</feature>
<feature type="transmembrane region" description="Helical" evidence="10">
    <location>
        <begin position="344"/>
        <end position="362"/>
    </location>
</feature>
<feature type="transmembrane region" description="Helical" evidence="10">
    <location>
        <begin position="185"/>
        <end position="205"/>
    </location>
</feature>
<dbReference type="PIRSF" id="PIRSF002869">
    <property type="entry name" value="MviN"/>
    <property type="match status" value="1"/>
</dbReference>
<evidence type="ECO:0000313" key="13">
    <source>
        <dbReference type="Proteomes" id="UP000241762"/>
    </source>
</evidence>
<comment type="similarity">
    <text evidence="9 10 11">Belongs to the MurJ/MviN family.</text>
</comment>
<comment type="pathway">
    <text evidence="10">Cell wall biogenesis; peptidoglycan biosynthesis.</text>
</comment>
<name>A0A2P1P6X4_9RICK</name>
<dbReference type="HAMAP" id="MF_02078">
    <property type="entry name" value="MurJ_MviN"/>
    <property type="match status" value="1"/>
</dbReference>
<keyword evidence="10 11" id="KW-0813">Transport</keyword>
<evidence type="ECO:0000256" key="2">
    <source>
        <dbReference type="ARBA" id="ARBA00022475"/>
    </source>
</evidence>
<keyword evidence="5 10" id="KW-0573">Peptidoglycan synthesis</keyword>
<dbReference type="NCBIfam" id="TIGR01695">
    <property type="entry name" value="murJ_mviN"/>
    <property type="match status" value="1"/>
</dbReference>
<dbReference type="InterPro" id="IPR004268">
    <property type="entry name" value="MurJ"/>
</dbReference>
<evidence type="ECO:0000256" key="9">
    <source>
        <dbReference type="ARBA" id="ARBA00061532"/>
    </source>
</evidence>
<protein>
    <recommendedName>
        <fullName evidence="10">Probable lipid II flippase MurJ</fullName>
    </recommendedName>
</protein>
<comment type="caution">
    <text evidence="10">Lacks conserved residue(s) required for the propagation of feature annotation.</text>
</comment>
<keyword evidence="10 11" id="KW-0961">Cell wall biogenesis/degradation</keyword>
<dbReference type="GO" id="GO:0005886">
    <property type="term" value="C:plasma membrane"/>
    <property type="evidence" value="ECO:0007669"/>
    <property type="project" value="UniProtKB-SubCell"/>
</dbReference>
<dbReference type="PANTHER" id="PTHR47019:SF1">
    <property type="entry name" value="LIPID II FLIPPASE MURJ"/>
    <property type="match status" value="1"/>
</dbReference>
<feature type="transmembrane region" description="Helical" evidence="10">
    <location>
        <begin position="311"/>
        <end position="332"/>
    </location>
</feature>
<evidence type="ECO:0000256" key="6">
    <source>
        <dbReference type="ARBA" id="ARBA00022989"/>
    </source>
</evidence>
<evidence type="ECO:0000256" key="8">
    <source>
        <dbReference type="ARBA" id="ARBA00060041"/>
    </source>
</evidence>
<evidence type="ECO:0000256" key="11">
    <source>
        <dbReference type="PIRNR" id="PIRNR002869"/>
    </source>
</evidence>
<dbReference type="OrthoDB" id="9816572at2"/>
<dbReference type="GO" id="GO:0071555">
    <property type="term" value="P:cell wall organization"/>
    <property type="evidence" value="ECO:0007669"/>
    <property type="project" value="UniProtKB-UniRule"/>
</dbReference>
<keyword evidence="13" id="KW-1185">Reference proteome</keyword>
<keyword evidence="4 10" id="KW-0133">Cell shape</keyword>
<feature type="transmembrane region" description="Helical" evidence="10">
    <location>
        <begin position="81"/>
        <end position="101"/>
    </location>
</feature>
<dbReference type="KEGG" id="ptc:phytr_420"/>
<dbReference type="AlphaFoldDB" id="A0A2P1P6X4"/>
<dbReference type="UniPathway" id="UPA00219"/>
<feature type="transmembrane region" description="Helical" evidence="10">
    <location>
        <begin position="400"/>
        <end position="424"/>
    </location>
</feature>
<dbReference type="GO" id="GO:0008360">
    <property type="term" value="P:regulation of cell shape"/>
    <property type="evidence" value="ECO:0007669"/>
    <property type="project" value="UniProtKB-UniRule"/>
</dbReference>
<proteinExistence type="inferred from homology"/>
<keyword evidence="3 10" id="KW-0812">Transmembrane</keyword>
<evidence type="ECO:0000256" key="10">
    <source>
        <dbReference type="HAMAP-Rule" id="MF_02078"/>
    </source>
</evidence>
<accession>A0A2P1P6X4</accession>
<organism evidence="12 13">
    <name type="scientific">Candidatus Phycorickettsia trachydisci</name>
    <dbReference type="NCBI Taxonomy" id="2115978"/>
    <lineage>
        <taxon>Bacteria</taxon>
        <taxon>Pseudomonadati</taxon>
        <taxon>Pseudomonadota</taxon>
        <taxon>Alphaproteobacteria</taxon>
        <taxon>Rickettsiales</taxon>
        <taxon>Rickettsiaceae</taxon>
        <taxon>Candidatus Phycorickettsia</taxon>
    </lineage>
</organism>
<evidence type="ECO:0000256" key="5">
    <source>
        <dbReference type="ARBA" id="ARBA00022984"/>
    </source>
</evidence>
<dbReference type="RefSeq" id="WP_106873884.1">
    <property type="nucleotide sequence ID" value="NZ_CP027845.1"/>
</dbReference>
<dbReference type="PRINTS" id="PR01806">
    <property type="entry name" value="VIRFACTRMVIN"/>
</dbReference>
<dbReference type="GO" id="GO:0009252">
    <property type="term" value="P:peptidoglycan biosynthetic process"/>
    <property type="evidence" value="ECO:0007669"/>
    <property type="project" value="UniProtKB-UniRule"/>
</dbReference>
<feature type="transmembrane region" description="Helical" evidence="10">
    <location>
        <begin position="225"/>
        <end position="251"/>
    </location>
</feature>
<gene>
    <name evidence="10" type="primary">murJ</name>
    <name evidence="12" type="ORF">phytr_420</name>
</gene>
<feature type="transmembrane region" description="Helical" evidence="10">
    <location>
        <begin position="475"/>
        <end position="499"/>
    </location>
</feature>
<keyword evidence="10" id="KW-0997">Cell inner membrane</keyword>
<evidence type="ECO:0000256" key="1">
    <source>
        <dbReference type="ARBA" id="ARBA00004651"/>
    </source>
</evidence>
<dbReference type="PANTHER" id="PTHR47019">
    <property type="entry name" value="LIPID II FLIPPASE MURJ"/>
    <property type="match status" value="1"/>
</dbReference>
<reference evidence="12 13" key="1">
    <citation type="submission" date="2018-03" db="EMBL/GenBank/DDBJ databases">
        <title>A gene transfer event suggests a long-term partnership between eustigmatophyte algae and a novel lineage of endosymbiotic bacteria.</title>
        <authorList>
            <person name="Yurchenko T."/>
            <person name="Sevcikova T."/>
            <person name="Pribyl P."/>
            <person name="El Karkouri K."/>
            <person name="Klimes V."/>
            <person name="Amaral R."/>
            <person name="Zbrankova V."/>
            <person name="Kim E."/>
            <person name="Raoult D."/>
            <person name="Santos L.M.A."/>
            <person name="Elias M."/>
        </authorList>
    </citation>
    <scope>NUCLEOTIDE SEQUENCE [LARGE SCALE GENOMIC DNA]</scope>
    <source>
        <strain evidence="12">CCALA 838</strain>
    </source>
</reference>
<feature type="transmembrane region" description="Helical" evidence="10">
    <location>
        <begin position="156"/>
        <end position="176"/>
    </location>
</feature>
<dbReference type="GO" id="GO:0015648">
    <property type="term" value="F:lipid-linked peptidoglycan transporter activity"/>
    <property type="evidence" value="ECO:0007669"/>
    <property type="project" value="UniProtKB-UniRule"/>
</dbReference>
<keyword evidence="6 10" id="KW-1133">Transmembrane helix</keyword>
<evidence type="ECO:0000256" key="4">
    <source>
        <dbReference type="ARBA" id="ARBA00022960"/>
    </source>
</evidence>
<comment type="subcellular location">
    <subcellularLocation>
        <location evidence="10">Cell inner membrane</location>
        <topology evidence="10">Multi-pass membrane protein</topology>
    </subcellularLocation>
    <subcellularLocation>
        <location evidence="1">Cell membrane</location>
        <topology evidence="1">Multi-pass membrane protein</topology>
    </subcellularLocation>
</comment>
<sequence>MSIFRSGILVSLFTLLSKISGLLREQTIAYVFGAGAAADCLNVSLKFPNLFRRILGEGALSSVFVPMYSQKMHNAPKSSKIFANQIFTLLICTSIPITILMQIFAPQMLYILAPGFIGNTSKFALCVMMCRITMPYLILITLSALLGGILNATRHYLYFAVSPILFNAVIIGSCLLDKSEQSPHMVAFGILLAGGLQFVFMHYSARKYGLSCHLTKTMISKDSKFLMVQMLPAIMSFGVTQISTFISLSLASFIEGAISILSYAERIFQLPLALIGTAFGTLLLPELARFYGVSDFKQANSLLENSMKLGLIVALPAAIGLGCIADFITCIFYQRGAFTASDTYLTAQCLIALCLGLPASILNKILTPAFYANCDVKTPFKITIYTVIANIFFNITLMKFYGILGIAAASSISAWFNTFLLLFLTHKMDYLVFSRTLSLFIIKLLILNLVTLGSILYTKSLFFRYFYEGNFVSKIISLVFIILVSCIGYILLNLLFGVIDKNDLSKIKQRFSQKI</sequence>
<dbReference type="GO" id="GO:0034204">
    <property type="term" value="P:lipid translocation"/>
    <property type="evidence" value="ECO:0007669"/>
    <property type="project" value="TreeGrafter"/>
</dbReference>
<keyword evidence="2 10" id="KW-1003">Cell membrane</keyword>
<dbReference type="InterPro" id="IPR051050">
    <property type="entry name" value="Lipid_II_flippase_MurJ/MviN"/>
</dbReference>
<evidence type="ECO:0000256" key="3">
    <source>
        <dbReference type="ARBA" id="ARBA00022692"/>
    </source>
</evidence>
<evidence type="ECO:0000256" key="7">
    <source>
        <dbReference type="ARBA" id="ARBA00023136"/>
    </source>
</evidence>
<dbReference type="Pfam" id="PF03023">
    <property type="entry name" value="MurJ"/>
    <property type="match status" value="1"/>
</dbReference>
<dbReference type="CDD" id="cd13123">
    <property type="entry name" value="MATE_MurJ_like"/>
    <property type="match status" value="1"/>
</dbReference>
<dbReference type="EMBL" id="CP027845">
    <property type="protein sequence ID" value="AVP87005.1"/>
    <property type="molecule type" value="Genomic_DNA"/>
</dbReference>